<accession>A0ABS2KPR1</accession>
<name>A0ABS2KPR1_9NOCA</name>
<organism evidence="2 3">
    <name type="scientific">Rhodococcoides corynebacterioides</name>
    <dbReference type="NCBI Taxonomy" id="53972"/>
    <lineage>
        <taxon>Bacteria</taxon>
        <taxon>Bacillati</taxon>
        <taxon>Actinomycetota</taxon>
        <taxon>Actinomycetes</taxon>
        <taxon>Mycobacteriales</taxon>
        <taxon>Nocardiaceae</taxon>
        <taxon>Rhodococcoides</taxon>
    </lineage>
</organism>
<dbReference type="RefSeq" id="WP_204866677.1">
    <property type="nucleotide sequence ID" value="NZ_JAFBBK010000001.1"/>
</dbReference>
<reference evidence="2 3" key="1">
    <citation type="submission" date="2021-01" db="EMBL/GenBank/DDBJ databases">
        <title>Genomics of switchgrass bacterial isolates.</title>
        <authorList>
            <person name="Shade A."/>
        </authorList>
    </citation>
    <scope>NUCLEOTIDE SEQUENCE [LARGE SCALE GENOMIC DNA]</scope>
    <source>
        <strain evidence="2 3">PvP111</strain>
    </source>
</reference>
<dbReference type="Gene3D" id="1.10.30.50">
    <property type="match status" value="1"/>
</dbReference>
<proteinExistence type="predicted"/>
<keyword evidence="3" id="KW-1185">Reference proteome</keyword>
<comment type="caution">
    <text evidence="2">The sequence shown here is derived from an EMBL/GenBank/DDBJ whole genome shotgun (WGS) entry which is preliminary data.</text>
</comment>
<sequence>MIELDTVTVESLIADKTAAQARYAATVLHAAEYVETVTLRELSGDHTLVPDDVEASAAAEVAAALSVSGSAVSEWRALSASARPAVREAFAAGRLAYPAFRTVVRSLAGVPGLTEANVQDILTAAQRCTTGAVAAAVDRILARVDPEWHRTARNRATAERTLTVRRLARGQAELRLRGPQEQIAAARRAVVGTARTLCQAKHVPASARLFDAAVATLTGERPACTCTMPECSSPGGDAEKPRMLACIVLDAATAAGLAGEPGHLVGWGPVPADVARALAADATWQALITDALTDDTDTRPDLREVRRSRRHPPGWTPRGGEIRSRVTDTVDTHLRELRMLADRYPDDLARRRGPNPDGHGGRHIPPAGALTYRPSDAVVMAVTTRYSSCVHPGCGVPSADCDLDHIVPFDHSDPLRGGWTIIDNLEPLCRHHHGLKTRGQWTYRALEHGIIHIRDPRGRDYFTAPELPVRGHSHSLEERTLDAPKDGPEDTLRWSA</sequence>
<dbReference type="Proteomes" id="UP000703038">
    <property type="component" value="Unassembled WGS sequence"/>
</dbReference>
<dbReference type="EMBL" id="JAFBBK010000001">
    <property type="protein sequence ID" value="MBM7413942.1"/>
    <property type="molecule type" value="Genomic_DNA"/>
</dbReference>
<protein>
    <recommendedName>
        <fullName evidence="4">HNH endonuclease</fullName>
    </recommendedName>
</protein>
<evidence type="ECO:0008006" key="4">
    <source>
        <dbReference type="Google" id="ProtNLM"/>
    </source>
</evidence>
<dbReference type="InterPro" id="IPR003615">
    <property type="entry name" value="HNH_nuc"/>
</dbReference>
<dbReference type="CDD" id="cd00085">
    <property type="entry name" value="HNHc"/>
    <property type="match status" value="1"/>
</dbReference>
<feature type="compositionally biased region" description="Basic and acidic residues" evidence="1">
    <location>
        <begin position="474"/>
        <end position="496"/>
    </location>
</feature>
<evidence type="ECO:0000313" key="3">
    <source>
        <dbReference type="Proteomes" id="UP000703038"/>
    </source>
</evidence>
<gene>
    <name evidence="2" type="ORF">JOE42_000675</name>
</gene>
<evidence type="ECO:0000313" key="2">
    <source>
        <dbReference type="EMBL" id="MBM7413942.1"/>
    </source>
</evidence>
<evidence type="ECO:0000256" key="1">
    <source>
        <dbReference type="SAM" id="MobiDB-lite"/>
    </source>
</evidence>
<feature type="region of interest" description="Disordered" evidence="1">
    <location>
        <begin position="473"/>
        <end position="496"/>
    </location>
</feature>
<feature type="region of interest" description="Disordered" evidence="1">
    <location>
        <begin position="347"/>
        <end position="369"/>
    </location>
</feature>